<evidence type="ECO:0000313" key="2">
    <source>
        <dbReference type="Proteomes" id="UP000001610"/>
    </source>
</evidence>
<dbReference type="KEGG" id="cmt:CCM_09194"/>
<proteinExistence type="predicted"/>
<dbReference type="OrthoDB" id="4669781at2759"/>
<protein>
    <submittedName>
        <fullName evidence="1">Uncharacterized protein</fullName>
    </submittedName>
</protein>
<dbReference type="InParanoid" id="G3JTQ4"/>
<dbReference type="EMBL" id="JH126406">
    <property type="protein sequence ID" value="EGX88058.1"/>
    <property type="molecule type" value="Genomic_DNA"/>
</dbReference>
<dbReference type="eggNOG" id="ENOG502T4G9">
    <property type="taxonomic scope" value="Eukaryota"/>
</dbReference>
<sequence>MAPIRSSHANMFRLGTENSYLLVSALSLVSIPGSSLRSRTGARPARRYSPRASYLAILKLVILVVMMNNKNELLMLLLLSHSKVMRNYPTATEKMRYRSRPQGFRWSLWKDLWHNNLPDLKTTKEISPTTIFVAIDTEPWRGQAGTNSTDEAASQIGIALLAPRADHAGKIDEPPQTLEEAQQRFHISSHSIRINGRERLGLGEIFWNGGDENVTFVGPDEVEDTVLNLVHTFQQQMCSSLGKPLKLTLVGFDLFHEFRILSRHYTRILDCFTSWVDVQELAKELMPDTSQAPSLRNTLIGVGYEPIFPTKPASCDGHDAGNDAMRCMSVLGTLLHYSPPGEDLARAHSEYHAKRCRGRARAQRAKVNMQIRDLFSKECPWPIEKYPFRAKVDLPGTYITRWQDPAVLCGYFLKYKPVAAGGNKTKTFGGWICFASLEELELFLREVDGMEDVEGRGTWLAKTLYNPNLVPAVTKAELDEYLREKAVAEIAEKRRIRQEKKQREEIYG</sequence>
<dbReference type="InterPro" id="IPR012337">
    <property type="entry name" value="RNaseH-like_sf"/>
</dbReference>
<dbReference type="OMA" id="AIDTEPW"/>
<name>G3JTQ4_CORMM</name>
<dbReference type="SUPFAM" id="SSF53098">
    <property type="entry name" value="Ribonuclease H-like"/>
    <property type="match status" value="1"/>
</dbReference>
<dbReference type="GeneID" id="18171197"/>
<gene>
    <name evidence="1" type="ORF">CCM_09194</name>
</gene>
<keyword evidence="2" id="KW-1185">Reference proteome</keyword>
<organism evidence="1 2">
    <name type="scientific">Cordyceps militaris (strain CM01)</name>
    <name type="common">Caterpillar fungus</name>
    <dbReference type="NCBI Taxonomy" id="983644"/>
    <lineage>
        <taxon>Eukaryota</taxon>
        <taxon>Fungi</taxon>
        <taxon>Dikarya</taxon>
        <taxon>Ascomycota</taxon>
        <taxon>Pezizomycotina</taxon>
        <taxon>Sordariomycetes</taxon>
        <taxon>Hypocreomycetidae</taxon>
        <taxon>Hypocreales</taxon>
        <taxon>Cordycipitaceae</taxon>
        <taxon>Cordyceps</taxon>
    </lineage>
</organism>
<dbReference type="VEuPathDB" id="FungiDB:CCM_09194"/>
<dbReference type="STRING" id="983644.G3JTQ4"/>
<dbReference type="Proteomes" id="UP000001610">
    <property type="component" value="Unassembled WGS sequence"/>
</dbReference>
<dbReference type="HOGENOM" id="CLU_041301_0_0_1"/>
<evidence type="ECO:0000313" key="1">
    <source>
        <dbReference type="EMBL" id="EGX88058.1"/>
    </source>
</evidence>
<reference evidence="1 2" key="1">
    <citation type="journal article" date="2011" name="Genome Biol.">
        <title>Genome sequence of the insect pathogenic fungus Cordyceps militaris, a valued traditional Chinese medicine.</title>
        <authorList>
            <person name="Zheng P."/>
            <person name="Xia Y."/>
            <person name="Xiao G."/>
            <person name="Xiong C."/>
            <person name="Hu X."/>
            <person name="Zhang S."/>
            <person name="Zheng H."/>
            <person name="Huang Y."/>
            <person name="Zhou Y."/>
            <person name="Wang S."/>
            <person name="Zhao G.P."/>
            <person name="Liu X."/>
            <person name="St Leger R.J."/>
            <person name="Wang C."/>
        </authorList>
    </citation>
    <scope>NUCLEOTIDE SEQUENCE [LARGE SCALE GENOMIC DNA]</scope>
    <source>
        <strain evidence="1 2">CM01</strain>
    </source>
</reference>
<dbReference type="RefSeq" id="XP_006674391.1">
    <property type="nucleotide sequence ID" value="XM_006674328.1"/>
</dbReference>
<dbReference type="AlphaFoldDB" id="G3JTQ4"/>
<accession>G3JTQ4</accession>